<keyword evidence="3" id="KW-1185">Reference proteome</keyword>
<comment type="caution">
    <text evidence="2">The sequence shown here is derived from an EMBL/GenBank/DDBJ whole genome shotgun (WGS) entry which is preliminary data.</text>
</comment>
<evidence type="ECO:0008006" key="4">
    <source>
        <dbReference type="Google" id="ProtNLM"/>
    </source>
</evidence>
<dbReference type="EMBL" id="JBEPIJ010000001">
    <property type="protein sequence ID" value="MES0872429.1"/>
    <property type="molecule type" value="Genomic_DNA"/>
</dbReference>
<protein>
    <recommendedName>
        <fullName evidence="4">Lipoprotein</fullName>
    </recommendedName>
</protein>
<keyword evidence="1" id="KW-0732">Signal</keyword>
<feature type="chain" id="PRO_5046160860" description="Lipoprotein" evidence="1">
    <location>
        <begin position="20"/>
        <end position="83"/>
    </location>
</feature>
<gene>
    <name evidence="2" type="ORF">ABSH63_00155</name>
</gene>
<evidence type="ECO:0000313" key="2">
    <source>
        <dbReference type="EMBL" id="MES0872429.1"/>
    </source>
</evidence>
<accession>A0ABV2A5Q7</accession>
<name>A0ABV2A5Q7_9GAMM</name>
<evidence type="ECO:0000256" key="1">
    <source>
        <dbReference type="SAM" id="SignalP"/>
    </source>
</evidence>
<sequence length="83" mass="9100">MIRLCLPAAFAALLLSACASGDTLPPPAPCRTHCSTHTDGYEWAQRGRLTDPRYCEGYTESFARGCRNGIEDLRQLRPSSEGL</sequence>
<reference evidence="2 3" key="1">
    <citation type="submission" date="2024-06" db="EMBL/GenBank/DDBJ databases">
        <authorList>
            <person name="Li Z."/>
            <person name="Jiang Y."/>
        </authorList>
    </citation>
    <scope>NUCLEOTIDE SEQUENCE [LARGE SCALE GENOMIC DNA]</scope>
    <source>
        <strain evidence="2 3">HSW-8</strain>
    </source>
</reference>
<feature type="signal peptide" evidence="1">
    <location>
        <begin position="1"/>
        <end position="19"/>
    </location>
</feature>
<dbReference type="RefSeq" id="WP_352886301.1">
    <property type="nucleotide sequence ID" value="NZ_JBEPIJ010000001.1"/>
</dbReference>
<proteinExistence type="predicted"/>
<organism evidence="2 3">
    <name type="scientific">Sinimarinibacterium thermocellulolyticum</name>
    <dbReference type="NCBI Taxonomy" id="3170016"/>
    <lineage>
        <taxon>Bacteria</taxon>
        <taxon>Pseudomonadati</taxon>
        <taxon>Pseudomonadota</taxon>
        <taxon>Gammaproteobacteria</taxon>
        <taxon>Nevskiales</taxon>
        <taxon>Nevskiaceae</taxon>
        <taxon>Sinimarinibacterium</taxon>
    </lineage>
</organism>
<dbReference type="PROSITE" id="PS51257">
    <property type="entry name" value="PROKAR_LIPOPROTEIN"/>
    <property type="match status" value="1"/>
</dbReference>
<evidence type="ECO:0000313" key="3">
    <source>
        <dbReference type="Proteomes" id="UP001465331"/>
    </source>
</evidence>
<dbReference type="Proteomes" id="UP001465331">
    <property type="component" value="Unassembled WGS sequence"/>
</dbReference>